<dbReference type="EMBL" id="PGGS01001409">
    <property type="protein sequence ID" value="PNH00438.1"/>
    <property type="molecule type" value="Genomic_DNA"/>
</dbReference>
<evidence type="ECO:0000313" key="3">
    <source>
        <dbReference type="Proteomes" id="UP000236333"/>
    </source>
</evidence>
<dbReference type="InterPro" id="IPR052396">
    <property type="entry name" value="Meiotic_Drive_Suppr_Kinase"/>
</dbReference>
<gene>
    <name evidence="2" type="ORF">TSOC_013739</name>
</gene>
<protein>
    <recommendedName>
        <fullName evidence="4">Protein kinase domain-containing protein</fullName>
    </recommendedName>
</protein>
<sequence>MLMPAARYPVVLRRTGTMSIQSLEPPSVQTWNAFPCDAAAWVSSMAPQLAGMPAPPQVLMDLNRTWTVYMEDQLYPLLEFTVLAAVAALLARLELQVAFRRTSAADYVGFSPADGAIRLVVEVKHAFALPMGSKVLQYDQLRDARGKDNGRTADERHVEQLYGYMWKEGVEYGLLCSDVAYWPAKLEGSGSGPDFKPVLLLAPPVLCDGLQPTVIGALSYLCYLALQGPSPGLRPMGGQPAGSPAGGSGLAAPERTQRPKQSRGTQAAVQARTLRTLLNRVGDPFAFIATELVEGGVPLCEALDAPGFSPVGLRQVAASALAGVRAMHDLGVAHGDISGSNCMVTAAGRVVWVDLAAGVLGASAGNLQRELAEAEGLVRGRLHLSGSEEGAEGAAATAERRGWCFGELELATRATAACLMSDEGPSKGSQQGEHDGRDVRAAASAWRHQPQRLPPGVAVSRRLIAPIGSTRVPRTVPVAAPGAAAWRGVLRPVMCPR</sequence>
<proteinExistence type="predicted"/>
<keyword evidence="3" id="KW-1185">Reference proteome</keyword>
<dbReference type="SUPFAM" id="SSF56112">
    <property type="entry name" value="Protein kinase-like (PK-like)"/>
    <property type="match status" value="1"/>
</dbReference>
<evidence type="ECO:0008006" key="4">
    <source>
        <dbReference type="Google" id="ProtNLM"/>
    </source>
</evidence>
<organism evidence="2 3">
    <name type="scientific">Tetrabaena socialis</name>
    <dbReference type="NCBI Taxonomy" id="47790"/>
    <lineage>
        <taxon>Eukaryota</taxon>
        <taxon>Viridiplantae</taxon>
        <taxon>Chlorophyta</taxon>
        <taxon>core chlorophytes</taxon>
        <taxon>Chlorophyceae</taxon>
        <taxon>CS clade</taxon>
        <taxon>Chlamydomonadales</taxon>
        <taxon>Tetrabaenaceae</taxon>
        <taxon>Tetrabaena</taxon>
    </lineage>
</organism>
<evidence type="ECO:0000313" key="2">
    <source>
        <dbReference type="EMBL" id="PNH00438.1"/>
    </source>
</evidence>
<dbReference type="Gene3D" id="1.10.510.10">
    <property type="entry name" value="Transferase(Phosphotransferase) domain 1"/>
    <property type="match status" value="1"/>
</dbReference>
<reference evidence="2 3" key="1">
    <citation type="journal article" date="2017" name="Mol. Biol. Evol.">
        <title>The 4-celled Tetrabaena socialis nuclear genome reveals the essential components for genetic control of cell number at the origin of multicellularity in the volvocine lineage.</title>
        <authorList>
            <person name="Featherston J."/>
            <person name="Arakaki Y."/>
            <person name="Hanschen E.R."/>
            <person name="Ferris P.J."/>
            <person name="Michod R.E."/>
            <person name="Olson B.J.S.C."/>
            <person name="Nozaki H."/>
            <person name="Durand P.M."/>
        </authorList>
    </citation>
    <scope>NUCLEOTIDE SEQUENCE [LARGE SCALE GENOMIC DNA]</scope>
    <source>
        <strain evidence="2 3">NIES-571</strain>
    </source>
</reference>
<name>A0A2J7ZJJ7_9CHLO</name>
<feature type="region of interest" description="Disordered" evidence="1">
    <location>
        <begin position="421"/>
        <end position="447"/>
    </location>
</feature>
<evidence type="ECO:0000256" key="1">
    <source>
        <dbReference type="SAM" id="MobiDB-lite"/>
    </source>
</evidence>
<dbReference type="PANTHER" id="PTHR37171:SF1">
    <property type="entry name" value="SERINE_THREONINE-PROTEIN KINASE YRZF-RELATED"/>
    <property type="match status" value="1"/>
</dbReference>
<dbReference type="InterPro" id="IPR011009">
    <property type="entry name" value="Kinase-like_dom_sf"/>
</dbReference>
<dbReference type="PANTHER" id="PTHR37171">
    <property type="entry name" value="SERINE/THREONINE-PROTEIN KINASE YRZF-RELATED"/>
    <property type="match status" value="1"/>
</dbReference>
<feature type="region of interest" description="Disordered" evidence="1">
    <location>
        <begin position="234"/>
        <end position="266"/>
    </location>
</feature>
<dbReference type="Proteomes" id="UP000236333">
    <property type="component" value="Unassembled WGS sequence"/>
</dbReference>
<accession>A0A2J7ZJJ7</accession>
<comment type="caution">
    <text evidence="2">The sequence shown here is derived from an EMBL/GenBank/DDBJ whole genome shotgun (WGS) entry which is preliminary data.</text>
</comment>
<dbReference type="AlphaFoldDB" id="A0A2J7ZJJ7"/>